<dbReference type="EMBL" id="AMEP01000095">
    <property type="protein sequence ID" value="EKX99823.1"/>
    <property type="molecule type" value="Genomic_DNA"/>
</dbReference>
<evidence type="ECO:0000313" key="1">
    <source>
        <dbReference type="EMBL" id="EKX99823.1"/>
    </source>
</evidence>
<proteinExistence type="predicted"/>
<dbReference type="HOGENOM" id="CLU_2900489_0_0_10"/>
<sequence length="60" mass="6958">MQAPYKEQKTTNVVHLSLYFNMLSCRFTIIAFSLDKAFEWLAAHRPPCTGEKERGLLIKN</sequence>
<evidence type="ECO:0000313" key="2">
    <source>
        <dbReference type="Proteomes" id="UP000010433"/>
    </source>
</evidence>
<comment type="caution">
    <text evidence="1">The sequence shown here is derived from an EMBL/GenBank/DDBJ whole genome shotgun (WGS) entry which is preliminary data.</text>
</comment>
<dbReference type="AlphaFoldDB" id="L1N8L7"/>
<protein>
    <submittedName>
        <fullName evidence="1">Uncharacterized protein</fullName>
    </submittedName>
</protein>
<accession>L1N8L7</accession>
<dbReference type="Proteomes" id="UP000010433">
    <property type="component" value="Unassembled WGS sequence"/>
</dbReference>
<gene>
    <name evidence="1" type="ORF">HMPREF9151_01463</name>
</gene>
<keyword evidence="2" id="KW-1185">Reference proteome</keyword>
<name>L1N8L7_9BACT</name>
<reference evidence="1 2" key="1">
    <citation type="submission" date="2012-05" db="EMBL/GenBank/DDBJ databases">
        <authorList>
            <person name="Weinstock G."/>
            <person name="Sodergren E."/>
            <person name="Lobos E.A."/>
            <person name="Fulton L."/>
            <person name="Fulton R."/>
            <person name="Courtney L."/>
            <person name="Fronick C."/>
            <person name="O'Laughlin M."/>
            <person name="Godfrey J."/>
            <person name="Wilson R.M."/>
            <person name="Miner T."/>
            <person name="Farmer C."/>
            <person name="Delehaunty K."/>
            <person name="Cordes M."/>
            <person name="Minx P."/>
            <person name="Tomlinson C."/>
            <person name="Chen J."/>
            <person name="Wollam A."/>
            <person name="Pepin K.H."/>
            <person name="Bhonagiri V."/>
            <person name="Zhang X."/>
            <person name="Suruliraj S."/>
            <person name="Warren W."/>
            <person name="Mitreva M."/>
            <person name="Mardis E.R."/>
            <person name="Wilson R.K."/>
        </authorList>
    </citation>
    <scope>NUCLEOTIDE SEQUENCE [LARGE SCALE GENOMIC DNA]</scope>
    <source>
        <strain evidence="1 2">F0055</strain>
    </source>
</reference>
<organism evidence="1 2">
    <name type="scientific">Hoylesella saccharolytica F0055</name>
    <dbReference type="NCBI Taxonomy" id="1127699"/>
    <lineage>
        <taxon>Bacteria</taxon>
        <taxon>Pseudomonadati</taxon>
        <taxon>Bacteroidota</taxon>
        <taxon>Bacteroidia</taxon>
        <taxon>Bacteroidales</taxon>
        <taxon>Prevotellaceae</taxon>
        <taxon>Hoylesella</taxon>
    </lineage>
</organism>